<feature type="short sequence motif" description="GXGXXG" evidence="4">
    <location>
        <begin position="19"/>
        <end position="24"/>
    </location>
</feature>
<evidence type="ECO:0000256" key="3">
    <source>
        <dbReference type="ARBA" id="ARBA00023098"/>
    </source>
</evidence>
<feature type="domain" description="PNPLA" evidence="6">
    <location>
        <begin position="15"/>
        <end position="217"/>
    </location>
</feature>
<evidence type="ECO:0000256" key="4">
    <source>
        <dbReference type="PROSITE-ProRule" id="PRU01161"/>
    </source>
</evidence>
<accession>A0ABR4MF46</accession>
<dbReference type="PANTHER" id="PTHR24185:SF1">
    <property type="entry name" value="CALCIUM-INDEPENDENT PHOSPHOLIPASE A2-GAMMA"/>
    <property type="match status" value="1"/>
</dbReference>
<dbReference type="RefSeq" id="XP_070858081.1">
    <property type="nucleotide sequence ID" value="XM_071003292.1"/>
</dbReference>
<evidence type="ECO:0000313" key="7">
    <source>
        <dbReference type="EMBL" id="KAL2886901.1"/>
    </source>
</evidence>
<sequence>MPDPKSATERPAIILSLDGGGVRGLSSLIILESILEGIQEAEGLEEVPRPSQIFSLIGGTGTGGIIAIMLGRLGMTVRQAIEAYKKLIKTAPAPKLTKAGNLSPGCFSASDLEKAIKEMVQEKYSGANTRQNGHLLFRNKSCTNTAVLALTKVNIDTHPTLFTTYGTSSAFSGCTVWDVATAVSTANILSGSTELGRDKEVFISAEFGYNNPCEILISEAEKKFKDRELIILSIGTGITKVVEIGDESESLNSALAKLGASSKTCEIRLDDKYHDDPNYQRFNVENGLREIKPKTVQTAAEIAAHSRNYIRENEASITDFVDLVISATEFPLLHTKEQAITLPPPQFKEKSLAPILPHPQTEEQAIVPDSPQPGESAAAPAVLQTQGEDIDSDLSELQRTSTTSTLVAVEGNSVSHTLPPVEPNSTRKPLHQVNNTSLSAIVHQTAFLAPKSNNTNESPSFYRDVRSKESMPDANYNSHGSPKPADHSAPTPKRKSKIFKDMVFRKRRDFTSY</sequence>
<dbReference type="Pfam" id="PF01734">
    <property type="entry name" value="Patatin"/>
    <property type="match status" value="1"/>
</dbReference>
<protein>
    <submittedName>
        <fullName evidence="7">FabD/lysophospholipase-like protein</fullName>
    </submittedName>
</protein>
<dbReference type="PROSITE" id="PS51635">
    <property type="entry name" value="PNPLA"/>
    <property type="match status" value="1"/>
</dbReference>
<evidence type="ECO:0000313" key="8">
    <source>
        <dbReference type="Proteomes" id="UP001610728"/>
    </source>
</evidence>
<dbReference type="PANTHER" id="PTHR24185">
    <property type="entry name" value="CALCIUM-INDEPENDENT PHOSPHOLIPASE A2-GAMMA"/>
    <property type="match status" value="1"/>
</dbReference>
<dbReference type="SUPFAM" id="SSF52151">
    <property type="entry name" value="FabD/lysophospholipase-like"/>
    <property type="match status" value="1"/>
</dbReference>
<dbReference type="GeneID" id="98118634"/>
<organism evidence="7 8">
    <name type="scientific">Ceratocystis lukuohia</name>
    <dbReference type="NCBI Taxonomy" id="2019550"/>
    <lineage>
        <taxon>Eukaryota</taxon>
        <taxon>Fungi</taxon>
        <taxon>Dikarya</taxon>
        <taxon>Ascomycota</taxon>
        <taxon>Pezizomycotina</taxon>
        <taxon>Sordariomycetes</taxon>
        <taxon>Hypocreomycetidae</taxon>
        <taxon>Microascales</taxon>
        <taxon>Ceratocystidaceae</taxon>
        <taxon>Ceratocystis</taxon>
    </lineage>
</organism>
<comment type="caution">
    <text evidence="4">Lacks conserved residue(s) required for the propagation of feature annotation.</text>
</comment>
<keyword evidence="8" id="KW-1185">Reference proteome</keyword>
<comment type="caution">
    <text evidence="7">The sequence shown here is derived from an EMBL/GenBank/DDBJ whole genome shotgun (WGS) entry which is preliminary data.</text>
</comment>
<keyword evidence="2" id="KW-0442">Lipid degradation</keyword>
<dbReference type="EMBL" id="JABSNW010000005">
    <property type="protein sequence ID" value="KAL2886901.1"/>
    <property type="molecule type" value="Genomic_DNA"/>
</dbReference>
<dbReference type="InterPro" id="IPR002641">
    <property type="entry name" value="PNPLA_dom"/>
</dbReference>
<feature type="region of interest" description="Disordered" evidence="5">
    <location>
        <begin position="466"/>
        <end position="501"/>
    </location>
</feature>
<dbReference type="InterPro" id="IPR016035">
    <property type="entry name" value="Acyl_Trfase/lysoPLipase"/>
</dbReference>
<evidence type="ECO:0000259" key="6">
    <source>
        <dbReference type="PROSITE" id="PS51635"/>
    </source>
</evidence>
<name>A0ABR4MF46_9PEZI</name>
<reference evidence="7 8" key="1">
    <citation type="submission" date="2020-05" db="EMBL/GenBank/DDBJ databases">
        <title>Ceratocystis lukuohia genome.</title>
        <authorList>
            <person name="Harrington T.C."/>
            <person name="Kim K."/>
            <person name="Mayers C.G."/>
        </authorList>
    </citation>
    <scope>NUCLEOTIDE SEQUENCE [LARGE SCALE GENOMIC DNA]</scope>
    <source>
        <strain evidence="7 8">C4212</strain>
    </source>
</reference>
<keyword evidence="3" id="KW-0443">Lipid metabolism</keyword>
<gene>
    <name evidence="7" type="ORF">HOO65_050022</name>
</gene>
<dbReference type="Proteomes" id="UP001610728">
    <property type="component" value="Unassembled WGS sequence"/>
</dbReference>
<evidence type="ECO:0000256" key="1">
    <source>
        <dbReference type="ARBA" id="ARBA00022801"/>
    </source>
</evidence>
<proteinExistence type="predicted"/>
<dbReference type="Gene3D" id="3.40.1090.10">
    <property type="entry name" value="Cytosolic phospholipase A2 catalytic domain"/>
    <property type="match status" value="1"/>
</dbReference>
<evidence type="ECO:0000256" key="5">
    <source>
        <dbReference type="SAM" id="MobiDB-lite"/>
    </source>
</evidence>
<keyword evidence="1" id="KW-0378">Hydrolase</keyword>
<evidence type="ECO:0000256" key="2">
    <source>
        <dbReference type="ARBA" id="ARBA00022963"/>
    </source>
</evidence>